<name>A0A4Y2LJX4_ARAVE</name>
<evidence type="ECO:0000313" key="1">
    <source>
        <dbReference type="EMBL" id="GBN14450.1"/>
    </source>
</evidence>
<protein>
    <submittedName>
        <fullName evidence="1">Uncharacterized protein</fullName>
    </submittedName>
</protein>
<dbReference type="Proteomes" id="UP000499080">
    <property type="component" value="Unassembled WGS sequence"/>
</dbReference>
<dbReference type="AlphaFoldDB" id="A0A4Y2LJX4"/>
<comment type="caution">
    <text evidence="1">The sequence shown here is derived from an EMBL/GenBank/DDBJ whole genome shotgun (WGS) entry which is preliminary data.</text>
</comment>
<evidence type="ECO:0000313" key="2">
    <source>
        <dbReference type="Proteomes" id="UP000499080"/>
    </source>
</evidence>
<gene>
    <name evidence="1" type="ORF">AVEN_243485_1</name>
</gene>
<organism evidence="1 2">
    <name type="scientific">Araneus ventricosus</name>
    <name type="common">Orbweaver spider</name>
    <name type="synonym">Epeira ventricosa</name>
    <dbReference type="NCBI Taxonomy" id="182803"/>
    <lineage>
        <taxon>Eukaryota</taxon>
        <taxon>Metazoa</taxon>
        <taxon>Ecdysozoa</taxon>
        <taxon>Arthropoda</taxon>
        <taxon>Chelicerata</taxon>
        <taxon>Arachnida</taxon>
        <taxon>Araneae</taxon>
        <taxon>Araneomorphae</taxon>
        <taxon>Entelegynae</taxon>
        <taxon>Araneoidea</taxon>
        <taxon>Araneidae</taxon>
        <taxon>Araneus</taxon>
    </lineage>
</organism>
<dbReference type="EMBL" id="BGPR01005903">
    <property type="protein sequence ID" value="GBN14450.1"/>
    <property type="molecule type" value="Genomic_DNA"/>
</dbReference>
<reference evidence="1 2" key="1">
    <citation type="journal article" date="2019" name="Sci. Rep.">
        <title>Orb-weaving spider Araneus ventricosus genome elucidates the spidroin gene catalogue.</title>
        <authorList>
            <person name="Kono N."/>
            <person name="Nakamura H."/>
            <person name="Ohtoshi R."/>
            <person name="Moran D.A.P."/>
            <person name="Shinohara A."/>
            <person name="Yoshida Y."/>
            <person name="Fujiwara M."/>
            <person name="Mori M."/>
            <person name="Tomita M."/>
            <person name="Arakawa K."/>
        </authorList>
    </citation>
    <scope>NUCLEOTIDE SEQUENCE [LARGE SCALE GENOMIC DNA]</scope>
</reference>
<accession>A0A4Y2LJX4</accession>
<keyword evidence="2" id="KW-1185">Reference proteome</keyword>
<sequence>MYNRLVLNDGLLNPGDKDPKSLNSQFRQRFRRRLGMEGSRFETRFRQRTAVSTLNPSGPNVLSLVWCESLERGYRLRCRPPHDHSSKLRGPSQNIHRVAAKWYVNIIKLN</sequence>
<proteinExistence type="predicted"/>